<proteinExistence type="predicted"/>
<dbReference type="Proteomes" id="UP000054251">
    <property type="component" value="Unassembled WGS sequence"/>
</dbReference>
<dbReference type="OrthoDB" id="4062651at2759"/>
<dbReference type="InterPro" id="IPR011009">
    <property type="entry name" value="Kinase-like_dom_sf"/>
</dbReference>
<evidence type="ECO:0008006" key="4">
    <source>
        <dbReference type="Google" id="ProtNLM"/>
    </source>
</evidence>
<keyword evidence="3" id="KW-1185">Reference proteome</keyword>
<dbReference type="Pfam" id="PF12479">
    <property type="entry name" value="DUF3698"/>
    <property type="match status" value="1"/>
</dbReference>
<accession>A0A0V1Q3Z6</accession>
<sequence length="643" mass="74464">MYFSGINDKSITFDDPDGRCIRVNRELYTRVEDDNEQNARVFLDTRLLRIRSKGVEGEIGSEKLITKSDVSVSVETRASLPILFYVTNALILAEFREISSNEFKDRYLAPLDKAIKMSSLAGDILSRKYSYPLGDAMHVENDIQRYFDKYIAREIDELYRNMGGEHHYFGKPSIIRPPLERKRIIQPDIVHLAGNVSMPNDQCPEICYAIGVYKKGNYYLAEGFKELKATIKDHKERIPNTRVLRLQSTRSLFQDREWTPRVICALVLRKYLYQALLCGTNRVFISDHQLFSSFLEYRITDNNRMAIDYYIINDPETVANGITLRSAMTGFFYNSDSGARDIRERLRSSFKVGKQTKGSDPFGNILPRPIVKSLYNRKGGMLSEDELLGNLEPIEEDDDINDYGEICGNTYCRIIYDALKWYPGLGLKLPPNVFVKMYNYPKLAFESFPEKCSYYDMFVNELEMNILISKSQFRIKFPKLIASGYWNGMSTHPMHIFEYLGEEKPMEKWDYDRVYEVIQERLKELHLMGIAHNDVRLGNIHVSISGRISLIDFGLSTCPSTEKLKQDDLIALDHIFSKTAEENNQATQNYNDDQIVSMHSVDDSFSVRQCNDANNSYDETVFDRMSEHSRETESTKEDTTFKR</sequence>
<name>A0A0V1Q3Z6_9ASCO</name>
<reference evidence="2 3" key="1">
    <citation type="submission" date="2015-11" db="EMBL/GenBank/DDBJ databases">
        <title>The genome of Debaryomyces fabryi.</title>
        <authorList>
            <person name="Tafer H."/>
            <person name="Lopandic K."/>
        </authorList>
    </citation>
    <scope>NUCLEOTIDE SEQUENCE [LARGE SCALE GENOMIC DNA]</scope>
    <source>
        <strain evidence="2 3">CBS 789</strain>
    </source>
</reference>
<organism evidence="2 3">
    <name type="scientific">Debaryomyces fabryi</name>
    <dbReference type="NCBI Taxonomy" id="58627"/>
    <lineage>
        <taxon>Eukaryota</taxon>
        <taxon>Fungi</taxon>
        <taxon>Dikarya</taxon>
        <taxon>Ascomycota</taxon>
        <taxon>Saccharomycotina</taxon>
        <taxon>Pichiomycetes</taxon>
        <taxon>Debaryomycetaceae</taxon>
        <taxon>Debaryomyces</taxon>
    </lineage>
</organism>
<gene>
    <name evidence="2" type="ORF">AC631_01088</name>
</gene>
<protein>
    <recommendedName>
        <fullName evidence="4">Protein kinase domain-containing protein</fullName>
    </recommendedName>
</protein>
<dbReference type="Gene3D" id="1.10.510.10">
    <property type="entry name" value="Transferase(Phosphotransferase) domain 1"/>
    <property type="match status" value="1"/>
</dbReference>
<dbReference type="GeneID" id="26838097"/>
<feature type="region of interest" description="Disordered" evidence="1">
    <location>
        <begin position="621"/>
        <end position="643"/>
    </location>
</feature>
<evidence type="ECO:0000313" key="2">
    <source>
        <dbReference type="EMBL" id="KSA03191.1"/>
    </source>
</evidence>
<dbReference type="EMBL" id="LMYN01000013">
    <property type="protein sequence ID" value="KSA03191.1"/>
    <property type="molecule type" value="Genomic_DNA"/>
</dbReference>
<evidence type="ECO:0000313" key="3">
    <source>
        <dbReference type="Proteomes" id="UP000054251"/>
    </source>
</evidence>
<evidence type="ECO:0000256" key="1">
    <source>
        <dbReference type="SAM" id="MobiDB-lite"/>
    </source>
</evidence>
<dbReference type="AlphaFoldDB" id="A0A0V1Q3Z6"/>
<dbReference type="RefSeq" id="XP_015469293.1">
    <property type="nucleotide sequence ID" value="XM_015609918.1"/>
</dbReference>
<comment type="caution">
    <text evidence="2">The sequence shown here is derived from an EMBL/GenBank/DDBJ whole genome shotgun (WGS) entry which is preliminary data.</text>
</comment>
<dbReference type="SUPFAM" id="SSF56112">
    <property type="entry name" value="Protein kinase-like (PK-like)"/>
    <property type="match status" value="1"/>
</dbReference>
<dbReference type="InterPro" id="IPR022167">
    <property type="entry name" value="DUF3698"/>
</dbReference>